<dbReference type="Proteomes" id="UP000002772">
    <property type="component" value="Unassembled WGS sequence"/>
</dbReference>
<keyword evidence="2" id="KW-1185">Reference proteome</keyword>
<accession>F8N7J4</accession>
<evidence type="ECO:0000313" key="2">
    <source>
        <dbReference type="Proteomes" id="UP000002772"/>
    </source>
</evidence>
<keyword evidence="1" id="KW-0540">Nuclease</keyword>
<sequence length="635" mass="73407">MKVLRVFSQDEVIKDFQDGKVTSLAVETVPVSYKRFVETDSEGNVELDENQLAIAIPYDQMIIKTLEGQYYTANIANINVSVDMVSELDKDGNAVNNEDGTPHLIPSVLLFNSKRWPQYVVEYTLSEIKPSEPWSLPEKANAKVIIPENWDDYKYGKSGQTTIPMFEKAATLNVSVDEQMKLITKFIPHYFDNWTDKEKEGFRQDLDSFYNTLTEQTTVTDLPTSIDEAADFYEALMQVIDPSFRTSLGYNMIASLNLYAMIPEYFIPNLFITNFIALQRFFDKYDLDLPETPKRSKWREHVMYYMQLCRILYQFRIDNDLSPAELCALMYDYAQRRANDESTPLPEPAQAWLIGGSSSEGEKNATYRFWQSNPDTKKGDILIHYEKYPVKAITAVWRAEENGIIDPFFWGYSNTYAGHKIDVPHITLDELKADEFFKNPDSPVGKLINKNFQGVNGWTVSGEDYRHLLSIWQQKGFDISKLPHLYAPELPKGIVIKLEKDVSNFLLRPMLNSMGWKEHEDYEPEVHFKAGRGSAKRPDFCLHITGQGEDVEAKVIFECKLYMKNSKEIEANFTQGRSYARWGNAQILVLCDKQQLIVYKRKNGSFDRNKFETFYWKDVMGGNPDKFNELKEILS</sequence>
<reference evidence="2" key="1">
    <citation type="journal article" date="2011" name="Stand. Genomic Sci.">
        <title>Non-contiguous finished genome sequence of the opportunistic oral pathogen Prevotella multisaccharivorax type strain (PPPA20).</title>
        <authorList>
            <person name="Pati A."/>
            <person name="Gronow S."/>
            <person name="Lu M."/>
            <person name="Lapidus A."/>
            <person name="Nolan M."/>
            <person name="Lucas S."/>
            <person name="Hammon N."/>
            <person name="Deshpande S."/>
            <person name="Cheng J.F."/>
            <person name="Tapia R."/>
            <person name="Han C."/>
            <person name="Goodwin L."/>
            <person name="Pitluck S."/>
            <person name="Liolios K."/>
            <person name="Pagani I."/>
            <person name="Mavromatis K."/>
            <person name="Mikhailova N."/>
            <person name="Huntemann M."/>
            <person name="Chen A."/>
            <person name="Palaniappan K."/>
            <person name="Land M."/>
            <person name="Hauser L."/>
            <person name="Detter J.C."/>
            <person name="Brambilla E.M."/>
            <person name="Rohde M."/>
            <person name="Goker M."/>
            <person name="Woyke T."/>
            <person name="Bristow J."/>
            <person name="Eisen J.A."/>
            <person name="Markowitz V."/>
            <person name="Hugenholtz P."/>
            <person name="Kyrpides N.C."/>
            <person name="Klenk H.P."/>
            <person name="Ivanova N."/>
        </authorList>
    </citation>
    <scope>NUCLEOTIDE SEQUENCE [LARGE SCALE GENOMIC DNA]</scope>
    <source>
        <strain evidence="2">DSM 17128</strain>
    </source>
</reference>
<name>F8N7J4_9BACT</name>
<dbReference type="EMBL" id="GL945017">
    <property type="protein sequence ID" value="EGN57454.1"/>
    <property type="molecule type" value="Genomic_DNA"/>
</dbReference>
<proteinExistence type="predicted"/>
<dbReference type="eggNOG" id="ENOG5030I1Q">
    <property type="taxonomic scope" value="Bacteria"/>
</dbReference>
<keyword evidence="1" id="KW-0378">Hydrolase</keyword>
<evidence type="ECO:0000313" key="1">
    <source>
        <dbReference type="EMBL" id="EGN57454.1"/>
    </source>
</evidence>
<gene>
    <name evidence="1" type="ORF">Premu_2060</name>
</gene>
<dbReference type="RefSeq" id="WP_007575020.1">
    <property type="nucleotide sequence ID" value="NZ_BPTS01000002.1"/>
</dbReference>
<organism evidence="1 2">
    <name type="scientific">Hallella multisaccharivorax DSM 17128</name>
    <dbReference type="NCBI Taxonomy" id="688246"/>
    <lineage>
        <taxon>Bacteria</taxon>
        <taxon>Pseudomonadati</taxon>
        <taxon>Bacteroidota</taxon>
        <taxon>Bacteroidia</taxon>
        <taxon>Bacteroidales</taxon>
        <taxon>Prevotellaceae</taxon>
        <taxon>Hallella</taxon>
    </lineage>
</organism>
<protein>
    <submittedName>
        <fullName evidence="1">Restriction endonuclease, type I, EcoRI, R subunit/Type III</fullName>
    </submittedName>
</protein>
<dbReference type="HOGENOM" id="CLU_029111_0_0_10"/>
<dbReference type="STRING" id="688246.Premu_2060"/>
<keyword evidence="1" id="KW-0255">Endonuclease</keyword>
<dbReference type="AlphaFoldDB" id="F8N7J4"/>
<dbReference type="OrthoDB" id="53782at2"/>
<dbReference type="GO" id="GO:0004519">
    <property type="term" value="F:endonuclease activity"/>
    <property type="evidence" value="ECO:0007669"/>
    <property type="project" value="UniProtKB-KW"/>
</dbReference>